<dbReference type="Gene3D" id="1.10.238.10">
    <property type="entry name" value="EF-hand"/>
    <property type="match status" value="2"/>
</dbReference>
<organism evidence="4 5">
    <name type="scientific">Histidinibacterium aquaticum</name>
    <dbReference type="NCBI Taxonomy" id="2613962"/>
    <lineage>
        <taxon>Bacteria</taxon>
        <taxon>Pseudomonadati</taxon>
        <taxon>Pseudomonadota</taxon>
        <taxon>Alphaproteobacteria</taxon>
        <taxon>Rhodobacterales</taxon>
        <taxon>Paracoccaceae</taxon>
        <taxon>Histidinibacterium</taxon>
    </lineage>
</organism>
<reference evidence="4 5" key="1">
    <citation type="submission" date="2019-09" db="EMBL/GenBank/DDBJ databases">
        <authorList>
            <person name="Park J.-S."/>
            <person name="Choi H.-J."/>
        </authorList>
    </citation>
    <scope>NUCLEOTIDE SEQUENCE [LARGE SCALE GENOMIC DNA]</scope>
    <source>
        <strain evidence="4 5">176SS1-4</strain>
    </source>
</reference>
<accession>A0A5J5GQ23</accession>
<feature type="region of interest" description="Disordered" evidence="1">
    <location>
        <begin position="125"/>
        <end position="245"/>
    </location>
</feature>
<feature type="domain" description="EF-hand" evidence="3">
    <location>
        <begin position="302"/>
        <end position="337"/>
    </location>
</feature>
<evidence type="ECO:0000256" key="1">
    <source>
        <dbReference type="SAM" id="MobiDB-lite"/>
    </source>
</evidence>
<evidence type="ECO:0000256" key="2">
    <source>
        <dbReference type="SAM" id="SignalP"/>
    </source>
</evidence>
<feature type="signal peptide" evidence="2">
    <location>
        <begin position="1"/>
        <end position="38"/>
    </location>
</feature>
<comment type="caution">
    <text evidence="4">The sequence shown here is derived from an EMBL/GenBank/DDBJ whole genome shotgun (WGS) entry which is preliminary data.</text>
</comment>
<dbReference type="EMBL" id="VYQE01000001">
    <property type="protein sequence ID" value="KAA9010280.1"/>
    <property type="molecule type" value="Genomic_DNA"/>
</dbReference>
<feature type="compositionally biased region" description="Low complexity" evidence="1">
    <location>
        <begin position="330"/>
        <end position="346"/>
    </location>
</feature>
<feature type="compositionally biased region" description="Polar residues" evidence="1">
    <location>
        <begin position="193"/>
        <end position="211"/>
    </location>
</feature>
<dbReference type="PROSITE" id="PS50222">
    <property type="entry name" value="EF_HAND_2"/>
    <property type="match status" value="2"/>
</dbReference>
<feature type="chain" id="PRO_5023899495" description="EF-hand domain-containing protein" evidence="2">
    <location>
        <begin position="39"/>
        <end position="364"/>
    </location>
</feature>
<dbReference type="InterPro" id="IPR002048">
    <property type="entry name" value="EF_hand_dom"/>
</dbReference>
<feature type="compositionally biased region" description="Polar residues" evidence="1">
    <location>
        <begin position="320"/>
        <end position="329"/>
    </location>
</feature>
<dbReference type="GO" id="GO:0005509">
    <property type="term" value="F:calcium ion binding"/>
    <property type="evidence" value="ECO:0007669"/>
    <property type="project" value="InterPro"/>
</dbReference>
<feature type="region of interest" description="Disordered" evidence="1">
    <location>
        <begin position="315"/>
        <end position="346"/>
    </location>
</feature>
<dbReference type="InterPro" id="IPR018247">
    <property type="entry name" value="EF_Hand_1_Ca_BS"/>
</dbReference>
<evidence type="ECO:0000259" key="3">
    <source>
        <dbReference type="PROSITE" id="PS50222"/>
    </source>
</evidence>
<feature type="domain" description="EF-hand" evidence="3">
    <location>
        <begin position="68"/>
        <end position="103"/>
    </location>
</feature>
<feature type="compositionally biased region" description="Low complexity" evidence="1">
    <location>
        <begin position="142"/>
        <end position="154"/>
    </location>
</feature>
<dbReference type="PROSITE" id="PS00018">
    <property type="entry name" value="EF_HAND_1"/>
    <property type="match status" value="2"/>
</dbReference>
<dbReference type="AlphaFoldDB" id="A0A5J5GQ23"/>
<evidence type="ECO:0000313" key="5">
    <source>
        <dbReference type="Proteomes" id="UP000326554"/>
    </source>
</evidence>
<sequence length="364" mass="38930">MSRRMGTGTPVTWRSQMTRTTLSVFALAAAGMAPAAFAQDGTAELGDYCQNAFYAGDQNADAQLSDSELQEMRNAVYEQIDANQDGTITREEFANCETMAQEANIEKIGETWGPDQNRAAASMMGDVWPGIGPEAAEPVVPDDSGSSDQASASDTEGMAEELETSEEDTLEAGDNTGVNEEDASESAEALNDAETTGDATESAQATSSTQMTDEEMSRDDFMSAANTAYEENILASPDDDSVEPNEDWAKPFIFLGEGESASDLSAEEFASRAAYTFETTDADGNDALSQEEYLNRSDVLEVDAEEINQRFDAMDANADGSISQEEFNQASESRSSAAADAAGEAGMSTDAGVPVIYYFFYQRS</sequence>
<evidence type="ECO:0000313" key="4">
    <source>
        <dbReference type="EMBL" id="KAA9010280.1"/>
    </source>
</evidence>
<dbReference type="SUPFAM" id="SSF47473">
    <property type="entry name" value="EF-hand"/>
    <property type="match status" value="1"/>
</dbReference>
<keyword evidence="2" id="KW-0732">Signal</keyword>
<name>A0A5J5GQ23_9RHOB</name>
<proteinExistence type="predicted"/>
<dbReference type="Proteomes" id="UP000326554">
    <property type="component" value="Unassembled WGS sequence"/>
</dbReference>
<feature type="compositionally biased region" description="Acidic residues" evidence="1">
    <location>
        <begin position="157"/>
        <end position="171"/>
    </location>
</feature>
<dbReference type="Pfam" id="PF13202">
    <property type="entry name" value="EF-hand_5"/>
    <property type="match status" value="2"/>
</dbReference>
<dbReference type="InterPro" id="IPR011992">
    <property type="entry name" value="EF-hand-dom_pair"/>
</dbReference>
<keyword evidence="5" id="KW-1185">Reference proteome</keyword>
<protein>
    <recommendedName>
        <fullName evidence="3">EF-hand domain-containing protein</fullName>
    </recommendedName>
</protein>
<gene>
    <name evidence="4" type="ORF">F3S47_03250</name>
</gene>